<protein>
    <submittedName>
        <fullName evidence="3">Transglutaminase-like putative cysteine protease</fullName>
    </submittedName>
</protein>
<keyword evidence="3" id="KW-0645">Protease</keyword>
<comment type="caution">
    <text evidence="3">The sequence shown here is derived from an EMBL/GenBank/DDBJ whole genome shotgun (WGS) entry which is preliminary data.</text>
</comment>
<feature type="transmembrane region" description="Helical" evidence="1">
    <location>
        <begin position="30"/>
        <end position="55"/>
    </location>
</feature>
<dbReference type="PANTHER" id="PTHR42736">
    <property type="entry name" value="PROTEIN-GLUTAMINE GAMMA-GLUTAMYLTRANSFERASE"/>
    <property type="match status" value="1"/>
</dbReference>
<dbReference type="SUPFAM" id="SSF54001">
    <property type="entry name" value="Cysteine proteinases"/>
    <property type="match status" value="1"/>
</dbReference>
<dbReference type="RefSeq" id="WP_132141460.1">
    <property type="nucleotide sequence ID" value="NZ_SMCS01000001.1"/>
</dbReference>
<sequence length="663" mass="73480">MTRSRFSLRRVSPSDPPIGGRSFDLLCTTMAAVVAVHALHLPWWLTVSLLAILALRWRQRRTHARNVSAWLKIPLVALLLASIVATYGSIFGREPGSAFAVGLLVLKLLESEHRRDARVGVTFACFALMSALLFDQGMFATAFVALALLPALATLRSLEDARPEPARLTGEFSAPLLMLALSIPLALFAFLFVPRLSSPLWGAPMNNQARTGLSSRMSPGDMTELLTDDAPAMRVTFDGGKMPDRPARYFRAYVLWMFDGKEWRAGGGAYRRAPSTLVPGNNVTYEIALEATHEFAMPVLDAPVAPPEKSRMLPDRTVTANNRIDEVVRYRVASTTSYHFEPELDESVRHMALQLPDDVGPKARALAADWRARFGNDDGSIALAALGLFRDGGFSYTLAPPPLGRDRIDDFLFDTHQGYCEHYASAFTFLMRAAGIPARVVTGYQGGYWNTLGNYLLVRQSDAHAWSEIWLAGRGWVRYDPTGAVRPERVSQLGAAAAQPGENSLSGQWLREFRNRMDIVNQWWGRGVIGFDALRQQGLLRPFGIARADVGKLSLILVIGCALLVVVALTWALFRPREGDALDAWMRRLEAKLARAGVARRVSEGPRHYFARAARALPGDRASLEALAGLYIRLRYAFDEPPPEPLREFGGKVREFKPRRVVK</sequence>
<dbReference type="Pfam" id="PF01841">
    <property type="entry name" value="Transglut_core"/>
    <property type="match status" value="1"/>
</dbReference>
<evidence type="ECO:0000313" key="4">
    <source>
        <dbReference type="Proteomes" id="UP000295645"/>
    </source>
</evidence>
<feature type="transmembrane region" description="Helical" evidence="1">
    <location>
        <begin position="553"/>
        <end position="574"/>
    </location>
</feature>
<dbReference type="SMART" id="SM00460">
    <property type="entry name" value="TGc"/>
    <property type="match status" value="1"/>
</dbReference>
<keyword evidence="1" id="KW-0472">Membrane</keyword>
<dbReference type="OrthoDB" id="9804872at2"/>
<name>A0A4R3YXN2_9GAMM</name>
<keyword evidence="3" id="KW-0378">Hydrolase</keyword>
<keyword evidence="4" id="KW-1185">Reference proteome</keyword>
<dbReference type="PANTHER" id="PTHR42736:SF1">
    <property type="entry name" value="PROTEIN-GLUTAMINE GAMMA-GLUTAMYLTRANSFERASE"/>
    <property type="match status" value="1"/>
</dbReference>
<dbReference type="GO" id="GO:0008233">
    <property type="term" value="F:peptidase activity"/>
    <property type="evidence" value="ECO:0007669"/>
    <property type="project" value="UniProtKB-KW"/>
</dbReference>
<gene>
    <name evidence="3" type="ORF">EC912_101401</name>
</gene>
<feature type="domain" description="Transglutaminase-like" evidence="2">
    <location>
        <begin position="412"/>
        <end position="483"/>
    </location>
</feature>
<keyword evidence="1" id="KW-0812">Transmembrane</keyword>
<dbReference type="InterPro" id="IPR025403">
    <property type="entry name" value="TgpA-like_C"/>
</dbReference>
<dbReference type="Pfam" id="PF11992">
    <property type="entry name" value="TgpA_N"/>
    <property type="match status" value="1"/>
</dbReference>
<dbReference type="GO" id="GO:0006508">
    <property type="term" value="P:proteolysis"/>
    <property type="evidence" value="ECO:0007669"/>
    <property type="project" value="UniProtKB-KW"/>
</dbReference>
<accession>A0A4R3YXN2</accession>
<dbReference type="InterPro" id="IPR038765">
    <property type="entry name" value="Papain-like_cys_pep_sf"/>
</dbReference>
<feature type="transmembrane region" description="Helical" evidence="1">
    <location>
        <begin position="172"/>
        <end position="193"/>
    </location>
</feature>
<dbReference type="InterPro" id="IPR021878">
    <property type="entry name" value="TgpA_N"/>
</dbReference>
<dbReference type="Proteomes" id="UP000295645">
    <property type="component" value="Unassembled WGS sequence"/>
</dbReference>
<dbReference type="Gene3D" id="3.10.620.30">
    <property type="match status" value="1"/>
</dbReference>
<dbReference type="InterPro" id="IPR052901">
    <property type="entry name" value="Bact_TGase-like"/>
</dbReference>
<reference evidence="3 4" key="1">
    <citation type="submission" date="2019-03" db="EMBL/GenBank/DDBJ databases">
        <title>Above-ground endophytic microbial communities from plants in different locations in the United States.</title>
        <authorList>
            <person name="Frank C."/>
        </authorList>
    </citation>
    <scope>NUCLEOTIDE SEQUENCE [LARGE SCALE GENOMIC DNA]</scope>
    <source>
        <strain evidence="3 4">LP_13_YM</strain>
    </source>
</reference>
<organism evidence="3 4">
    <name type="scientific">Luteibacter rhizovicinus</name>
    <dbReference type="NCBI Taxonomy" id="242606"/>
    <lineage>
        <taxon>Bacteria</taxon>
        <taxon>Pseudomonadati</taxon>
        <taxon>Pseudomonadota</taxon>
        <taxon>Gammaproteobacteria</taxon>
        <taxon>Lysobacterales</taxon>
        <taxon>Rhodanobacteraceae</taxon>
        <taxon>Luteibacter</taxon>
    </lineage>
</organism>
<dbReference type="Pfam" id="PF13559">
    <property type="entry name" value="DUF4129"/>
    <property type="match status" value="1"/>
</dbReference>
<keyword evidence="1" id="KW-1133">Transmembrane helix</keyword>
<dbReference type="AlphaFoldDB" id="A0A4R3YXN2"/>
<proteinExistence type="predicted"/>
<dbReference type="EMBL" id="SMCS01000001">
    <property type="protein sequence ID" value="TCV97390.1"/>
    <property type="molecule type" value="Genomic_DNA"/>
</dbReference>
<evidence type="ECO:0000259" key="2">
    <source>
        <dbReference type="SMART" id="SM00460"/>
    </source>
</evidence>
<evidence type="ECO:0000313" key="3">
    <source>
        <dbReference type="EMBL" id="TCV97390.1"/>
    </source>
</evidence>
<feature type="transmembrane region" description="Helical" evidence="1">
    <location>
        <begin position="121"/>
        <end position="152"/>
    </location>
</feature>
<evidence type="ECO:0000256" key="1">
    <source>
        <dbReference type="SAM" id="Phobius"/>
    </source>
</evidence>
<dbReference type="InterPro" id="IPR002931">
    <property type="entry name" value="Transglutaminase-like"/>
</dbReference>
<feature type="transmembrane region" description="Helical" evidence="1">
    <location>
        <begin position="67"/>
        <end position="84"/>
    </location>
</feature>